<sequence>MILHQQYSFPLESSMNSYPLTPPSSSEDSPASGLLSASPNSNSYPEYEHYETMQEQPMLSINSTMVDLSNSKNKPFLRFIEQPTDRFRFRYKSEMAGTHGSLTGYHSDKSRKPTYPTVELKNFPVRAIIRCSIYQIDGIDKSGFYPHAHRLIMKKGKEEHDDPHDLSIGPEDNYRAVFQGMGIIHTAKKNLVSELTRKKIQLKKEQVARTECKMRELSTKELVEIKGLAESESKSINLNIVCLRFDAFIKENGILFPICDPIYSHGINNLKSALTGDLKIVRLDHVVSPASGNKEIFILVERVTKRNIKIRFYELDDEDRVVWQDWGRFNDLDVHHQYAIVFRTPKYRDEDILSPVRVYIELVRPTDGARSEPRDFRYIPNKNNYKTGQKRARYDYSYSYSSSTSNFGSDELPVPISTLQIGQPAQAQPVEFGPLNVPSGLSDEIKKAIDNIDSDEFKRIFVEHGESFMSLDLDAPAAAAHETSRRETIKLEVGSEERRMASFVIEQIRQFIRTKHESSLAVKMLKHYFNEDGKTNALHVAISQRDNDSAKLLLKVMIFYRQFDMLEKTNSDNQTPLHLAVLSFNKVIINSLLLCKARIRTTDGDLNTALHLAIKSNATIDIVEMLLINRECETVGEFIDAENDQGNTALVMAIDQKRLSFIKLLCRKGADINKIHPKNGYTPLRLAIEKGHADIVSYLLSLDSINIYIKDFQNVSPWEAAFDKDIEEGVSRAVRSYMSEHNIDVKVKEEPESDSEDGMEIDEDVEIKTELPQISQDELESMYKEVRELTPQCLDEVSGLLDRSENWKYLAELLEIEHLINSGIIHSDVSMSKAVLRYSIETNQDSIWIIRNFLENLDEFKAVEIIDRMVFESSKRS</sequence>
<accession>A0A9N9TS86</accession>
<dbReference type="InterPro" id="IPR037059">
    <property type="entry name" value="RHD_DNA_bind_dom_sf"/>
</dbReference>
<dbReference type="GO" id="GO:0000978">
    <property type="term" value="F:RNA polymerase II cis-regulatory region sequence-specific DNA binding"/>
    <property type="evidence" value="ECO:0007669"/>
    <property type="project" value="TreeGrafter"/>
</dbReference>
<evidence type="ECO:0000313" key="5">
    <source>
        <dbReference type="Proteomes" id="UP001153712"/>
    </source>
</evidence>
<dbReference type="PANTHER" id="PTHR24169:SF28">
    <property type="entry name" value="NUCLEAR FACTOR NF-KAPPA-B P110 SUBUNIT"/>
    <property type="match status" value="1"/>
</dbReference>
<feature type="domain" description="RHD" evidence="3">
    <location>
        <begin position="72"/>
        <end position="274"/>
    </location>
</feature>
<dbReference type="SUPFAM" id="SSF81296">
    <property type="entry name" value="E set domains"/>
    <property type="match status" value="1"/>
</dbReference>
<evidence type="ECO:0000256" key="2">
    <source>
        <dbReference type="SAM" id="MobiDB-lite"/>
    </source>
</evidence>
<feature type="region of interest" description="Disordered" evidence="2">
    <location>
        <begin position="13"/>
        <end position="45"/>
    </location>
</feature>
<dbReference type="InterPro" id="IPR036770">
    <property type="entry name" value="Ankyrin_rpt-contain_sf"/>
</dbReference>
<feature type="repeat" description="ANK" evidence="1">
    <location>
        <begin position="645"/>
        <end position="677"/>
    </location>
</feature>
<reference evidence="4" key="1">
    <citation type="submission" date="2022-01" db="EMBL/GenBank/DDBJ databases">
        <authorList>
            <person name="King R."/>
        </authorList>
    </citation>
    <scope>NUCLEOTIDE SEQUENCE</scope>
</reference>
<protein>
    <recommendedName>
        <fullName evidence="3">RHD domain-containing protein</fullName>
    </recommendedName>
</protein>
<dbReference type="InterPro" id="IPR002110">
    <property type="entry name" value="Ankyrin_rpt"/>
</dbReference>
<dbReference type="OrthoDB" id="10254686at2759"/>
<dbReference type="Gene3D" id="2.60.40.10">
    <property type="entry name" value="Immunoglobulins"/>
    <property type="match status" value="1"/>
</dbReference>
<evidence type="ECO:0000313" key="4">
    <source>
        <dbReference type="EMBL" id="CAG9859358.1"/>
    </source>
</evidence>
<dbReference type="SUPFAM" id="SSF49417">
    <property type="entry name" value="p53-like transcription factors"/>
    <property type="match status" value="1"/>
</dbReference>
<dbReference type="InterPro" id="IPR000451">
    <property type="entry name" value="NFkB/Dor"/>
</dbReference>
<proteinExistence type="predicted"/>
<dbReference type="InterPro" id="IPR013783">
    <property type="entry name" value="Ig-like_fold"/>
</dbReference>
<dbReference type="Proteomes" id="UP001153712">
    <property type="component" value="Chromosome 2"/>
</dbReference>
<feature type="repeat" description="ANK" evidence="1">
    <location>
        <begin position="679"/>
        <end position="701"/>
    </location>
</feature>
<dbReference type="InterPro" id="IPR032397">
    <property type="entry name" value="RHD_dimer"/>
</dbReference>
<dbReference type="Gene3D" id="2.60.40.340">
    <property type="entry name" value="Rel homology domain (RHD), DNA-binding domain"/>
    <property type="match status" value="1"/>
</dbReference>
<evidence type="ECO:0000259" key="3">
    <source>
        <dbReference type="PROSITE" id="PS50254"/>
    </source>
</evidence>
<dbReference type="Pfam" id="PF12796">
    <property type="entry name" value="Ank_2"/>
    <property type="match status" value="1"/>
</dbReference>
<feature type="compositionally biased region" description="Polar residues" evidence="2">
    <location>
        <begin position="13"/>
        <end position="44"/>
    </location>
</feature>
<name>A0A9N9TS86_PHYSR</name>
<dbReference type="GO" id="GO:0000981">
    <property type="term" value="F:DNA-binding transcription factor activity, RNA polymerase II-specific"/>
    <property type="evidence" value="ECO:0007669"/>
    <property type="project" value="TreeGrafter"/>
</dbReference>
<dbReference type="PANTHER" id="PTHR24169">
    <property type="entry name" value="NUCLEAR FACTOR NF-KAPPA-B PROTEIN"/>
    <property type="match status" value="1"/>
</dbReference>
<dbReference type="Pfam" id="PF16179">
    <property type="entry name" value="RHD_dimer"/>
    <property type="match status" value="1"/>
</dbReference>
<dbReference type="SUPFAM" id="SSF48403">
    <property type="entry name" value="Ankyrin repeat"/>
    <property type="match status" value="1"/>
</dbReference>
<dbReference type="AlphaFoldDB" id="A0A9N9TS86"/>
<dbReference type="SMART" id="SM00248">
    <property type="entry name" value="ANK"/>
    <property type="match status" value="5"/>
</dbReference>
<keyword evidence="5" id="KW-1185">Reference proteome</keyword>
<evidence type="ECO:0000256" key="1">
    <source>
        <dbReference type="PROSITE-ProRule" id="PRU00023"/>
    </source>
</evidence>
<dbReference type="PROSITE" id="PS50088">
    <property type="entry name" value="ANK_REPEAT"/>
    <property type="match status" value="2"/>
</dbReference>
<gene>
    <name evidence="4" type="ORF">PHYEVI_LOCUS5732</name>
</gene>
<dbReference type="Gene3D" id="1.25.40.20">
    <property type="entry name" value="Ankyrin repeat-containing domain"/>
    <property type="match status" value="1"/>
</dbReference>
<dbReference type="InterPro" id="IPR002909">
    <property type="entry name" value="IPT_dom"/>
</dbReference>
<dbReference type="GO" id="GO:0048468">
    <property type="term" value="P:cell development"/>
    <property type="evidence" value="ECO:0007669"/>
    <property type="project" value="UniProtKB-ARBA"/>
</dbReference>
<dbReference type="InterPro" id="IPR014756">
    <property type="entry name" value="Ig_E-set"/>
</dbReference>
<dbReference type="InterPro" id="IPR008967">
    <property type="entry name" value="p53-like_TF_DNA-bd_sf"/>
</dbReference>
<dbReference type="GO" id="GO:0005737">
    <property type="term" value="C:cytoplasm"/>
    <property type="evidence" value="ECO:0007669"/>
    <property type="project" value="InterPro"/>
</dbReference>
<dbReference type="InterPro" id="IPR011539">
    <property type="entry name" value="RHD_DNA_bind_dom"/>
</dbReference>
<keyword evidence="1" id="KW-0040">ANK repeat</keyword>
<dbReference type="Pfam" id="PF00554">
    <property type="entry name" value="RHD_DNA_bind"/>
    <property type="match status" value="1"/>
</dbReference>
<dbReference type="PRINTS" id="PR00057">
    <property type="entry name" value="NFKBTNSCPFCT"/>
</dbReference>
<dbReference type="GO" id="GO:0048731">
    <property type="term" value="P:system development"/>
    <property type="evidence" value="ECO:0007669"/>
    <property type="project" value="UniProtKB-ARBA"/>
</dbReference>
<organism evidence="4 5">
    <name type="scientific">Phyllotreta striolata</name>
    <name type="common">Striped flea beetle</name>
    <name type="synonym">Crioceris striolata</name>
    <dbReference type="NCBI Taxonomy" id="444603"/>
    <lineage>
        <taxon>Eukaryota</taxon>
        <taxon>Metazoa</taxon>
        <taxon>Ecdysozoa</taxon>
        <taxon>Arthropoda</taxon>
        <taxon>Hexapoda</taxon>
        <taxon>Insecta</taxon>
        <taxon>Pterygota</taxon>
        <taxon>Neoptera</taxon>
        <taxon>Endopterygota</taxon>
        <taxon>Coleoptera</taxon>
        <taxon>Polyphaga</taxon>
        <taxon>Cucujiformia</taxon>
        <taxon>Chrysomeloidea</taxon>
        <taxon>Chrysomelidae</taxon>
        <taxon>Galerucinae</taxon>
        <taxon>Alticini</taxon>
        <taxon>Phyllotreta</taxon>
    </lineage>
</organism>
<dbReference type="SMART" id="SM00429">
    <property type="entry name" value="IPT"/>
    <property type="match status" value="1"/>
</dbReference>
<dbReference type="EMBL" id="OU900095">
    <property type="protein sequence ID" value="CAG9859358.1"/>
    <property type="molecule type" value="Genomic_DNA"/>
</dbReference>
<dbReference type="PROSITE" id="PS50254">
    <property type="entry name" value="REL_2"/>
    <property type="match status" value="1"/>
</dbReference>
<dbReference type="PROSITE" id="PS50297">
    <property type="entry name" value="ANK_REP_REGION"/>
    <property type="match status" value="2"/>
</dbReference>